<evidence type="ECO:0000259" key="5">
    <source>
        <dbReference type="PROSITE" id="PS50977"/>
    </source>
</evidence>
<dbReference type="PANTHER" id="PTHR47506">
    <property type="entry name" value="TRANSCRIPTIONAL REGULATORY PROTEIN"/>
    <property type="match status" value="1"/>
</dbReference>
<proteinExistence type="predicted"/>
<sequence length="201" mass="23514">MPKVSEEHFLQKRLHILEAAKAVFCRKGFEPTTMQDVVEASGMSRGGVYRYFSSTEEMIRALLEKNNKEFIKYINELIDEHDKMWDALEDYLQNLESEASDPFSIVVYEYFVTGWRTEERRNYLARRYENGKAIFLRLFEEGVRRGEFSPKQPLEAINSFFINVNDGISMEATLLDEKTVRVAEQIKALKMYLKQALGLTK</sequence>
<keyword evidence="1" id="KW-0805">Transcription regulation</keyword>
<gene>
    <name evidence="6" type="ORF">P343_03655</name>
</gene>
<organism evidence="6 7">
    <name type="scientific">Sporolactobacillus laevolacticus DSM 442</name>
    <dbReference type="NCBI Taxonomy" id="1395513"/>
    <lineage>
        <taxon>Bacteria</taxon>
        <taxon>Bacillati</taxon>
        <taxon>Bacillota</taxon>
        <taxon>Bacilli</taxon>
        <taxon>Bacillales</taxon>
        <taxon>Sporolactobacillaceae</taxon>
        <taxon>Sporolactobacillus</taxon>
    </lineage>
</organism>
<dbReference type="Proteomes" id="UP000018296">
    <property type="component" value="Unassembled WGS sequence"/>
</dbReference>
<evidence type="ECO:0000313" key="7">
    <source>
        <dbReference type="Proteomes" id="UP000018296"/>
    </source>
</evidence>
<keyword evidence="7" id="KW-1185">Reference proteome</keyword>
<dbReference type="eggNOG" id="COG1309">
    <property type="taxonomic scope" value="Bacteria"/>
</dbReference>
<evidence type="ECO:0000256" key="2">
    <source>
        <dbReference type="ARBA" id="ARBA00023125"/>
    </source>
</evidence>
<dbReference type="Gene3D" id="1.10.10.60">
    <property type="entry name" value="Homeodomain-like"/>
    <property type="match status" value="1"/>
</dbReference>
<dbReference type="GO" id="GO:0003677">
    <property type="term" value="F:DNA binding"/>
    <property type="evidence" value="ECO:0007669"/>
    <property type="project" value="UniProtKB-UniRule"/>
</dbReference>
<dbReference type="SUPFAM" id="SSF48498">
    <property type="entry name" value="Tetracyclin repressor-like, C-terminal domain"/>
    <property type="match status" value="1"/>
</dbReference>
<dbReference type="STRING" id="1395513.P343_03655"/>
<dbReference type="SUPFAM" id="SSF46689">
    <property type="entry name" value="Homeodomain-like"/>
    <property type="match status" value="1"/>
</dbReference>
<evidence type="ECO:0000256" key="1">
    <source>
        <dbReference type="ARBA" id="ARBA00023015"/>
    </source>
</evidence>
<reference evidence="6 7" key="1">
    <citation type="journal article" date="2013" name="Genome Announc.">
        <title>Genome Sequence of Sporolactobacillus laevolacticus DSM442, an Efficient Polymer-Grade D-Lactate Producer from Agricultural Waste Cottonseed as a Nitrogen Source.</title>
        <authorList>
            <person name="Wang H."/>
            <person name="Wang L."/>
            <person name="Ju J."/>
            <person name="Yu B."/>
            <person name="Ma Y."/>
        </authorList>
    </citation>
    <scope>NUCLEOTIDE SEQUENCE [LARGE SCALE GENOMIC DNA]</scope>
    <source>
        <strain evidence="6 7">DSM 442</strain>
    </source>
</reference>
<protein>
    <submittedName>
        <fullName evidence="6">Transcriptional regulator</fullName>
    </submittedName>
</protein>
<dbReference type="PATRIC" id="fig|1395513.3.peg.746"/>
<dbReference type="PROSITE" id="PS50977">
    <property type="entry name" value="HTH_TETR_2"/>
    <property type="match status" value="1"/>
</dbReference>
<dbReference type="RefSeq" id="WP_023509038.1">
    <property type="nucleotide sequence ID" value="NZ_AWTC01000002.1"/>
</dbReference>
<dbReference type="PANTHER" id="PTHR47506:SF6">
    <property type="entry name" value="HTH-TYPE TRANSCRIPTIONAL REPRESSOR NEMR"/>
    <property type="match status" value="1"/>
</dbReference>
<dbReference type="InterPro" id="IPR001647">
    <property type="entry name" value="HTH_TetR"/>
</dbReference>
<dbReference type="Pfam" id="PF17922">
    <property type="entry name" value="TetR_C_17"/>
    <property type="match status" value="1"/>
</dbReference>
<dbReference type="EMBL" id="AWTC01000002">
    <property type="protein sequence ID" value="EST13188.1"/>
    <property type="molecule type" value="Genomic_DNA"/>
</dbReference>
<evidence type="ECO:0000256" key="3">
    <source>
        <dbReference type="ARBA" id="ARBA00023163"/>
    </source>
</evidence>
<feature type="domain" description="HTH tetR-type" evidence="5">
    <location>
        <begin position="10"/>
        <end position="70"/>
    </location>
</feature>
<dbReference type="InterPro" id="IPR036271">
    <property type="entry name" value="Tet_transcr_reg_TetR-rel_C_sf"/>
</dbReference>
<dbReference type="AlphaFoldDB" id="V6J017"/>
<dbReference type="Pfam" id="PF00440">
    <property type="entry name" value="TetR_N"/>
    <property type="match status" value="1"/>
</dbReference>
<dbReference type="InterPro" id="IPR009057">
    <property type="entry name" value="Homeodomain-like_sf"/>
</dbReference>
<dbReference type="InterPro" id="IPR041612">
    <property type="entry name" value="YfiR_C"/>
</dbReference>
<feature type="DNA-binding region" description="H-T-H motif" evidence="4">
    <location>
        <begin position="33"/>
        <end position="52"/>
    </location>
</feature>
<dbReference type="Gene3D" id="1.10.357.10">
    <property type="entry name" value="Tetracycline Repressor, domain 2"/>
    <property type="match status" value="1"/>
</dbReference>
<dbReference type="OrthoDB" id="9814703at2"/>
<evidence type="ECO:0000256" key="4">
    <source>
        <dbReference type="PROSITE-ProRule" id="PRU00335"/>
    </source>
</evidence>
<dbReference type="PRINTS" id="PR00455">
    <property type="entry name" value="HTHTETR"/>
</dbReference>
<comment type="caution">
    <text evidence="6">The sequence shown here is derived from an EMBL/GenBank/DDBJ whole genome shotgun (WGS) entry which is preliminary data.</text>
</comment>
<name>V6J017_9BACL</name>
<evidence type="ECO:0000313" key="6">
    <source>
        <dbReference type="EMBL" id="EST13188.1"/>
    </source>
</evidence>
<keyword evidence="2 4" id="KW-0238">DNA-binding</keyword>
<keyword evidence="3" id="KW-0804">Transcription</keyword>
<accession>V6J017</accession>